<keyword evidence="1" id="KW-0812">Transmembrane</keyword>
<feature type="transmembrane region" description="Helical" evidence="1">
    <location>
        <begin position="91"/>
        <end position="109"/>
    </location>
</feature>
<dbReference type="OrthoDB" id="9786534at2"/>
<feature type="transmembrane region" description="Helical" evidence="1">
    <location>
        <begin position="65"/>
        <end position="85"/>
    </location>
</feature>
<sequence>MLRNLLLVILFFHGALHCMGFARAFGYENFAQLTKHIAKPVGLLWLFTALLFFIATVLFFTKNNVWWMVGIVAVMLSQFLIFSVWKEARFGTIANSIILLACLLSFGSWRFEKSYREDVASARQKTKTEADTIGEADLQHLPLPVQKYLRYVGVVGKQKVGCYKALFDGHMRDKGKDWFPFTSEQHNFTGEPTRLFFMKAKMFGITVPGYHHYKNGRAGMHIKLFGIFPMVSESGGVLNKAETVTIFNDMCILAPATLIDKSIQWKAINDTVAKATFTVRDESITAQLLFNVKGELTNFISDDRYAIADKKRYRFSTPVKDYKNFDGYNLPSYGEAIWHYPDGEFVYGQFHIKKIVYNVQ</sequence>
<feature type="transmembrane region" description="Helical" evidence="1">
    <location>
        <begin position="40"/>
        <end position="60"/>
    </location>
</feature>
<evidence type="ECO:0000256" key="1">
    <source>
        <dbReference type="SAM" id="Phobius"/>
    </source>
</evidence>
<reference evidence="2 3" key="1">
    <citation type="journal article" date="2015" name="Int. J. Syst. Evol. Microbiol.">
        <title>Flavisolibacter ginsenosidimutans sp. nov., with ginsenoside-converting activity isolated from soil used for cultivating ginseng.</title>
        <authorList>
            <person name="Zhao Y."/>
            <person name="Liu Q."/>
            <person name="Kang M.S."/>
            <person name="Jin F."/>
            <person name="Yu H."/>
            <person name="Im W.T."/>
        </authorList>
    </citation>
    <scope>NUCLEOTIDE SEQUENCE [LARGE SCALE GENOMIC DNA]</scope>
    <source>
        <strain evidence="2 3">Gsoil 636</strain>
    </source>
</reference>
<keyword evidence="3" id="KW-1185">Reference proteome</keyword>
<dbReference type="Proteomes" id="UP000321204">
    <property type="component" value="Chromosome"/>
</dbReference>
<keyword evidence="1" id="KW-0472">Membrane</keyword>
<dbReference type="KEGG" id="fgg:FSB75_19035"/>
<gene>
    <name evidence="2" type="ORF">FSB75_19035</name>
</gene>
<dbReference type="AlphaFoldDB" id="A0A5B8UPF0"/>
<evidence type="ECO:0000313" key="2">
    <source>
        <dbReference type="EMBL" id="QEC57910.1"/>
    </source>
</evidence>
<organism evidence="2 3">
    <name type="scientific">Flavisolibacter ginsenosidimutans</name>
    <dbReference type="NCBI Taxonomy" id="661481"/>
    <lineage>
        <taxon>Bacteria</taxon>
        <taxon>Pseudomonadati</taxon>
        <taxon>Bacteroidota</taxon>
        <taxon>Chitinophagia</taxon>
        <taxon>Chitinophagales</taxon>
        <taxon>Chitinophagaceae</taxon>
        <taxon>Flavisolibacter</taxon>
    </lineage>
</organism>
<protein>
    <submittedName>
        <fullName evidence="2">Uncharacterized protein</fullName>
    </submittedName>
</protein>
<dbReference type="EMBL" id="CP042433">
    <property type="protein sequence ID" value="QEC57910.1"/>
    <property type="molecule type" value="Genomic_DNA"/>
</dbReference>
<dbReference type="RefSeq" id="WP_146790725.1">
    <property type="nucleotide sequence ID" value="NZ_BAABIO010000003.1"/>
</dbReference>
<name>A0A5B8UPF0_9BACT</name>
<dbReference type="Pfam" id="PF20181">
    <property type="entry name" value="DUF6544"/>
    <property type="match status" value="1"/>
</dbReference>
<evidence type="ECO:0000313" key="3">
    <source>
        <dbReference type="Proteomes" id="UP000321204"/>
    </source>
</evidence>
<proteinExistence type="predicted"/>
<accession>A0A5B8UPF0</accession>
<keyword evidence="1" id="KW-1133">Transmembrane helix</keyword>
<dbReference type="InterPro" id="IPR046674">
    <property type="entry name" value="DUF6544"/>
</dbReference>